<dbReference type="PATRIC" id="fig|1082933.3.peg.6554"/>
<name>G6YL81_9HYPH</name>
<sequence length="49" mass="5200">MSSVIEAAMLGLDGVTEPILNGATVHATRKTGHTNLNPRQHAKQFDVAT</sequence>
<dbReference type="AlphaFoldDB" id="G6YL81"/>
<dbReference type="Proteomes" id="UP000002949">
    <property type="component" value="Unassembled WGS sequence"/>
</dbReference>
<proteinExistence type="predicted"/>
<keyword evidence="2" id="KW-1185">Reference proteome</keyword>
<evidence type="ECO:0000313" key="1">
    <source>
        <dbReference type="EMBL" id="EHH03023.1"/>
    </source>
</evidence>
<organism evidence="1 2">
    <name type="scientific">Mesorhizobium amorphae CCNWGS0123</name>
    <dbReference type="NCBI Taxonomy" id="1082933"/>
    <lineage>
        <taxon>Bacteria</taxon>
        <taxon>Pseudomonadati</taxon>
        <taxon>Pseudomonadota</taxon>
        <taxon>Alphaproteobacteria</taxon>
        <taxon>Hyphomicrobiales</taxon>
        <taxon>Phyllobacteriaceae</taxon>
        <taxon>Mesorhizobium</taxon>
    </lineage>
</organism>
<evidence type="ECO:0000313" key="2">
    <source>
        <dbReference type="Proteomes" id="UP000002949"/>
    </source>
</evidence>
<dbReference type="RefSeq" id="WP_006206560.1">
    <property type="nucleotide sequence ID" value="NZ_AGSN01000246.1"/>
</dbReference>
<accession>G6YL81</accession>
<protein>
    <submittedName>
        <fullName evidence="1">Uncharacterized protein</fullName>
    </submittedName>
</protein>
<gene>
    <name evidence="1" type="ORF">MEA186_33834</name>
</gene>
<dbReference type="EMBL" id="AGSN01000246">
    <property type="protein sequence ID" value="EHH03023.1"/>
    <property type="molecule type" value="Genomic_DNA"/>
</dbReference>
<reference evidence="1 2" key="1">
    <citation type="journal article" date="2012" name="J. Bacteriol.">
        <title>Draft Genome Sequence of Plant Growth-Promoting Rhizobium Mesorhizobium amorphae, Isolated from Zinc-Lead Mine Tailings.</title>
        <authorList>
            <person name="Hao X."/>
            <person name="Lin Y."/>
            <person name="Johnstone L."/>
            <person name="Baltrus D.A."/>
            <person name="Miller S.J."/>
            <person name="Wei G."/>
            <person name="Rensing C."/>
        </authorList>
    </citation>
    <scope>NUCLEOTIDE SEQUENCE [LARGE SCALE GENOMIC DNA]</scope>
    <source>
        <strain evidence="1 2">CCNWGS0123</strain>
    </source>
</reference>